<evidence type="ECO:0000256" key="8">
    <source>
        <dbReference type="PIRSR" id="PIRSR605150-2"/>
    </source>
</evidence>
<protein>
    <submittedName>
        <fullName evidence="10">Cellulose synthase-like protein e1</fullName>
    </submittedName>
</protein>
<dbReference type="InterPro" id="IPR005150">
    <property type="entry name" value="Cellulose_synth"/>
</dbReference>
<keyword evidence="9" id="KW-0732">Signal</keyword>
<keyword evidence="4" id="KW-0812">Transmembrane</keyword>
<keyword evidence="6" id="KW-0472">Membrane</keyword>
<feature type="chain" id="PRO_5043362356" evidence="9">
    <location>
        <begin position="31"/>
        <end position="217"/>
    </location>
</feature>
<dbReference type="Pfam" id="PF03552">
    <property type="entry name" value="Cellulose_synt"/>
    <property type="match status" value="1"/>
</dbReference>
<name>A0AAW0IMQ8_QUESU</name>
<dbReference type="Proteomes" id="UP000237347">
    <property type="component" value="Unassembled WGS sequence"/>
</dbReference>
<evidence type="ECO:0000256" key="5">
    <source>
        <dbReference type="ARBA" id="ARBA00022989"/>
    </source>
</evidence>
<dbReference type="GO" id="GO:0071555">
    <property type="term" value="P:cell wall organization"/>
    <property type="evidence" value="ECO:0007669"/>
    <property type="project" value="UniProtKB-KW"/>
</dbReference>
<keyword evidence="11" id="KW-1185">Reference proteome</keyword>
<feature type="binding site" evidence="8">
    <location>
        <position position="125"/>
    </location>
    <ligand>
        <name>UDP-alpha-D-glucose</name>
        <dbReference type="ChEBI" id="CHEBI:58885"/>
    </ligand>
</feature>
<keyword evidence="3" id="KW-0808">Transferase</keyword>
<dbReference type="GO" id="GO:0016760">
    <property type="term" value="F:cellulose synthase (UDP-forming) activity"/>
    <property type="evidence" value="ECO:0007669"/>
    <property type="project" value="InterPro"/>
</dbReference>
<evidence type="ECO:0000256" key="2">
    <source>
        <dbReference type="ARBA" id="ARBA00022676"/>
    </source>
</evidence>
<evidence type="ECO:0000256" key="6">
    <source>
        <dbReference type="ARBA" id="ARBA00023136"/>
    </source>
</evidence>
<evidence type="ECO:0000256" key="3">
    <source>
        <dbReference type="ARBA" id="ARBA00022679"/>
    </source>
</evidence>
<dbReference type="GO" id="GO:0016020">
    <property type="term" value="C:membrane"/>
    <property type="evidence" value="ECO:0007669"/>
    <property type="project" value="InterPro"/>
</dbReference>
<evidence type="ECO:0000256" key="4">
    <source>
        <dbReference type="ARBA" id="ARBA00022692"/>
    </source>
</evidence>
<evidence type="ECO:0000313" key="10">
    <source>
        <dbReference type="EMBL" id="KAK7815604.1"/>
    </source>
</evidence>
<dbReference type="AlphaFoldDB" id="A0AAW0IMQ8"/>
<feature type="signal peptide" evidence="9">
    <location>
        <begin position="1"/>
        <end position="30"/>
    </location>
</feature>
<accession>A0AAW0IMQ8</accession>
<comment type="subcellular location">
    <subcellularLocation>
        <location evidence="1">Endomembrane system</location>
    </subcellularLocation>
</comment>
<sequence length="217" mass="24770">MWLFKRTTSHFLGFLDTIIKLLRFTKLAFAITTKVADDDVSQRYEQEIMEFGSSSPMFTILISYNCIAKLILFCWRNEEVIVDVQTSVSESFTLQILLCGLLVLINLPVYQGIDIFVCTEDPLIEPPVMVINVVLSVMAYAYPPEKLSVYLSHDGSSVLTFYAMLEEASCFSKIWLPLCKKFKVEPRLPEANFHTAAKPLGKPIRGPPLWYPPCYCY</sequence>
<comment type="caution">
    <text evidence="10">The sequence shown here is derived from an EMBL/GenBank/DDBJ whole genome shotgun (WGS) entry which is preliminary data.</text>
</comment>
<keyword evidence="2" id="KW-0328">Glycosyltransferase</keyword>
<organism evidence="10 11">
    <name type="scientific">Quercus suber</name>
    <name type="common">Cork oak</name>
    <dbReference type="NCBI Taxonomy" id="58331"/>
    <lineage>
        <taxon>Eukaryota</taxon>
        <taxon>Viridiplantae</taxon>
        <taxon>Streptophyta</taxon>
        <taxon>Embryophyta</taxon>
        <taxon>Tracheophyta</taxon>
        <taxon>Spermatophyta</taxon>
        <taxon>Magnoliopsida</taxon>
        <taxon>eudicotyledons</taxon>
        <taxon>Gunneridae</taxon>
        <taxon>Pentapetalae</taxon>
        <taxon>rosids</taxon>
        <taxon>fabids</taxon>
        <taxon>Fagales</taxon>
        <taxon>Fagaceae</taxon>
        <taxon>Quercus</taxon>
    </lineage>
</organism>
<reference evidence="10 11" key="1">
    <citation type="journal article" date="2018" name="Sci. Data">
        <title>The draft genome sequence of cork oak.</title>
        <authorList>
            <person name="Ramos A.M."/>
            <person name="Usie A."/>
            <person name="Barbosa P."/>
            <person name="Barros P.M."/>
            <person name="Capote T."/>
            <person name="Chaves I."/>
            <person name="Simoes F."/>
            <person name="Abreu I."/>
            <person name="Carrasquinho I."/>
            <person name="Faro C."/>
            <person name="Guimaraes J.B."/>
            <person name="Mendonca D."/>
            <person name="Nobrega F."/>
            <person name="Rodrigues L."/>
            <person name="Saibo N.J.M."/>
            <person name="Varela M.C."/>
            <person name="Egas C."/>
            <person name="Matos J."/>
            <person name="Miguel C.M."/>
            <person name="Oliveira M.M."/>
            <person name="Ricardo C.P."/>
            <person name="Goncalves S."/>
        </authorList>
    </citation>
    <scope>NUCLEOTIDE SEQUENCE [LARGE SCALE GENOMIC DNA]</scope>
    <source>
        <strain evidence="11">cv. HL8</strain>
    </source>
</reference>
<dbReference type="PANTHER" id="PTHR13301">
    <property type="entry name" value="X-BOX TRANSCRIPTION FACTOR-RELATED"/>
    <property type="match status" value="1"/>
</dbReference>
<gene>
    <name evidence="10" type="primary">CSLE1_12</name>
    <name evidence="10" type="ORF">CFP56_001401</name>
</gene>
<dbReference type="GO" id="GO:0012505">
    <property type="term" value="C:endomembrane system"/>
    <property type="evidence" value="ECO:0007669"/>
    <property type="project" value="UniProtKB-SubCell"/>
</dbReference>
<keyword evidence="7" id="KW-0961">Cell wall biogenesis/degradation</keyword>
<proteinExistence type="predicted"/>
<dbReference type="EMBL" id="PKMF04000995">
    <property type="protein sequence ID" value="KAK7815604.1"/>
    <property type="molecule type" value="Genomic_DNA"/>
</dbReference>
<evidence type="ECO:0000256" key="7">
    <source>
        <dbReference type="ARBA" id="ARBA00023316"/>
    </source>
</evidence>
<dbReference type="GO" id="GO:0030244">
    <property type="term" value="P:cellulose biosynthetic process"/>
    <property type="evidence" value="ECO:0007669"/>
    <property type="project" value="InterPro"/>
</dbReference>
<evidence type="ECO:0000313" key="11">
    <source>
        <dbReference type="Proteomes" id="UP000237347"/>
    </source>
</evidence>
<feature type="binding site" evidence="8">
    <location>
        <position position="154"/>
    </location>
    <ligand>
        <name>UDP-alpha-D-glucose</name>
        <dbReference type="ChEBI" id="CHEBI:58885"/>
    </ligand>
</feature>
<keyword evidence="5" id="KW-1133">Transmembrane helix</keyword>
<evidence type="ECO:0000256" key="9">
    <source>
        <dbReference type="SAM" id="SignalP"/>
    </source>
</evidence>
<evidence type="ECO:0000256" key="1">
    <source>
        <dbReference type="ARBA" id="ARBA00004308"/>
    </source>
</evidence>